<dbReference type="EMBL" id="EU016616">
    <property type="protein sequence ID" value="ABZ08037.1"/>
    <property type="molecule type" value="Genomic_DNA"/>
</dbReference>
<proteinExistence type="predicted"/>
<name>B3T628_9ARCH</name>
<reference evidence="1" key="1">
    <citation type="journal article" date="2008" name="ISME J.">
        <title>Genomic patterns of recombination, clonal divergence and environment in marine microbial populations.</title>
        <authorList>
            <person name="Konstantinidis K.T."/>
            <person name="Delong E.F."/>
        </authorList>
    </citation>
    <scope>NUCLEOTIDE SEQUENCE</scope>
</reference>
<protein>
    <submittedName>
        <fullName evidence="1">Putative PKD domain protein</fullName>
    </submittedName>
</protein>
<organism evidence="1">
    <name type="scientific">uncultured marine crenarchaeote HF4000_ANIW141N1</name>
    <dbReference type="NCBI Taxonomy" id="455580"/>
    <lineage>
        <taxon>Archaea</taxon>
        <taxon>Nitrososphaerota</taxon>
        <taxon>Nitrososphaeria</taxon>
        <taxon>Nitrosopumilales</taxon>
        <taxon>environmental samples</taxon>
    </lineage>
</organism>
<accession>B3T628</accession>
<gene>
    <name evidence="1" type="ORF">ALOHA_HF4000ANIW141N1ctg1g12</name>
</gene>
<evidence type="ECO:0000313" key="1">
    <source>
        <dbReference type="EMBL" id="ABZ08037.1"/>
    </source>
</evidence>
<sequence length="1495" mass="154478">MKNEIMKKITSLTLMTIMFAGGMTLAIPGFLPDSAIPIEAYADRGTTSGSLYISSTEVQGAQVIEIIVDDSSLNKISANAAVTIDITPSGGSTESVEMFQAVNGLYYAYMTDDITSEAADDIGTTSMDFGTDCDLTLTMDSAAFAVASTDTNVESTSCTDPDSATNGAPFSALQNEPTVIPIGVISLTQGPIAIGNVTGADAGTFPIIYGFDFADDNLIEYGSDAIQFTWGAKAAGVSFTTTGADASGTNSIVVPGQQIQLTIDDNGLNIDPTTVDAWTFLATSTSEQTDRSSINTTNLNGSLAALGFGDNGTLTITEDTTISSTAMSGETTADTFIFTETGLNTGVFTTHDSFGVSDASISTTCAVDDKVSWAYAGITVTLVCATGNASAAMDAGDAWSPSEAASYSVTDSDMNRNASYAETLNVHEDNVIPFVKIGEPKFLEKGYMGSVSQGQSGAGFTAADADAFDTVVTVTNKTDDSGRVSLTLTSGDTDDTSAVLTINTGWDASTWGTDSTESEEVLFYDICSITNHLDSSAIAITLDGVATIEPDGNACSGEIQYSTAIGTGINGDASVALVFTITHPACKTTHQNCSSGATAGDYVIAADLHSYGSTLGAQGIYRMEAVETGSDTGTFEGTVTYVQMNTVQAKAGFGPADYIVADGSDLIIMLDNYATGSSSPRVNYGDTDVLGSNNVTVGVQLEANTHSGVVSFDGTTYAVGDAATVTIVDADLNTDSAIVETYVGDGSYTTGTDMFSIMCDDAACTGGVTLLLVEDGADSDTFIGVFSVPNDIGEDMEVAYYDSRDGVGSAVQWFATSTIGSSTGTISLDRQVYPVPFGISGVSSGTGLKTGAAGDLADWNGSSGNDTGTLTVWVSVTDPDVTDDQLKVAAGSTAEGTCYTVNSGTNTAVFTFGASEANSSATPKELGPMSEDEQGTGVYSISGTIDETENSVLVVGGTTILQCKYVDPNGDNGLSTTVYDSATFDLRNGSLTADKSVYIMGQDMVLTLTDADLNLNSDSAETYVLDLIEWDSSANSSILLSTTNTFTANPSNLEETGDNTGVFQTVITIPTWANPNDITGTALELGEGITLTYRDAGRAGESRVAAQASTDTTSADVELEIAISNFGASISLDKTVYDWTDTVNIEVVAPDHNKNSNAKESIGTASLPVKVSTRAGAMCSSTYTLKESGEDTGIFVGYIVLSGTSQTINGNTTHTPTAKACTGPEGGIMTTGGQDDGVTVTYEYNDGSVALASAIIQWNYSSIEFLESSVAADGTVTIRAVDPDEDLDDTVIDQITIDVYSDSDSGGVTKTLSETDEGTGIFEGTINFTSTSISSGDTLRVSEGDTVTAEITDYNLPGPDYTSSDNLLFAATTTVGTAFPPLERAPASNARVVDASGNSVAEVSVDQQVQIAADVTNGQGKDQAFAYLVQVQDASGVTVSLSWLTGSLTSGQSMTAAQSWTPTSSGTYTATVFVWESVSNPTALSPTVSVDIDVV</sequence>